<sequence length="176" mass="19954">MIPFDHYQARIDSVRERHPDLPYPQVMLLRLVTHIARGIQEHLDDLLQPYGLNATAWSVLMSIYSAPESTDNPSRVSQAVCLSRPHMTRLTDELVAGGWVERIPSPVDRRSVDIHMTEAGAQRVREIFPKVWQLYDTLTPPAECGDVDDLARALRAWTRHMEQCPSSATRTDGVKA</sequence>
<dbReference type="RefSeq" id="WP_183631368.1">
    <property type="nucleotide sequence ID" value="NZ_BAABLE010000011.1"/>
</dbReference>
<organism evidence="2 3">
    <name type="scientific">Niveibacterium umoris</name>
    <dbReference type="NCBI Taxonomy" id="1193620"/>
    <lineage>
        <taxon>Bacteria</taxon>
        <taxon>Pseudomonadati</taxon>
        <taxon>Pseudomonadota</taxon>
        <taxon>Betaproteobacteria</taxon>
        <taxon>Rhodocyclales</taxon>
        <taxon>Rhodocyclaceae</taxon>
        <taxon>Niveibacterium</taxon>
    </lineage>
</organism>
<evidence type="ECO:0000313" key="3">
    <source>
        <dbReference type="Proteomes" id="UP000561045"/>
    </source>
</evidence>
<reference evidence="2 3" key="1">
    <citation type="submission" date="2020-08" db="EMBL/GenBank/DDBJ databases">
        <title>Genomic Encyclopedia of Type Strains, Phase IV (KMG-IV): sequencing the most valuable type-strain genomes for metagenomic binning, comparative biology and taxonomic classification.</title>
        <authorList>
            <person name="Goeker M."/>
        </authorList>
    </citation>
    <scope>NUCLEOTIDE SEQUENCE [LARGE SCALE GENOMIC DNA]</scope>
    <source>
        <strain evidence="2 3">DSM 106739</strain>
    </source>
</reference>
<dbReference type="Pfam" id="PF01047">
    <property type="entry name" value="MarR"/>
    <property type="match status" value="1"/>
</dbReference>
<protein>
    <submittedName>
        <fullName evidence="2">MarR family transcriptional repressor of emrRAB</fullName>
    </submittedName>
</protein>
<dbReference type="PROSITE" id="PS50995">
    <property type="entry name" value="HTH_MARR_2"/>
    <property type="match status" value="1"/>
</dbReference>
<gene>
    <name evidence="2" type="ORF">GGR36_000405</name>
</gene>
<dbReference type="EMBL" id="JACIET010000001">
    <property type="protein sequence ID" value="MBB4011097.1"/>
    <property type="molecule type" value="Genomic_DNA"/>
</dbReference>
<dbReference type="AlphaFoldDB" id="A0A840BKP0"/>
<dbReference type="Gene3D" id="1.10.10.10">
    <property type="entry name" value="Winged helix-like DNA-binding domain superfamily/Winged helix DNA-binding domain"/>
    <property type="match status" value="1"/>
</dbReference>
<dbReference type="PANTHER" id="PTHR33164:SF101">
    <property type="entry name" value="TRANSCRIPTIONAL REPRESSOR MPRA"/>
    <property type="match status" value="1"/>
</dbReference>
<evidence type="ECO:0000259" key="1">
    <source>
        <dbReference type="PROSITE" id="PS50995"/>
    </source>
</evidence>
<dbReference type="InterPro" id="IPR036390">
    <property type="entry name" value="WH_DNA-bd_sf"/>
</dbReference>
<name>A0A840BKP0_9RHOO</name>
<dbReference type="PRINTS" id="PR00598">
    <property type="entry name" value="HTHMARR"/>
</dbReference>
<dbReference type="InterPro" id="IPR036388">
    <property type="entry name" value="WH-like_DNA-bd_sf"/>
</dbReference>
<accession>A0A840BKP0</accession>
<dbReference type="PANTHER" id="PTHR33164">
    <property type="entry name" value="TRANSCRIPTIONAL REGULATOR, MARR FAMILY"/>
    <property type="match status" value="1"/>
</dbReference>
<dbReference type="Proteomes" id="UP000561045">
    <property type="component" value="Unassembled WGS sequence"/>
</dbReference>
<dbReference type="SMART" id="SM00347">
    <property type="entry name" value="HTH_MARR"/>
    <property type="match status" value="1"/>
</dbReference>
<proteinExistence type="predicted"/>
<evidence type="ECO:0000313" key="2">
    <source>
        <dbReference type="EMBL" id="MBB4011097.1"/>
    </source>
</evidence>
<dbReference type="GO" id="GO:0006950">
    <property type="term" value="P:response to stress"/>
    <property type="evidence" value="ECO:0007669"/>
    <property type="project" value="TreeGrafter"/>
</dbReference>
<dbReference type="InterPro" id="IPR039422">
    <property type="entry name" value="MarR/SlyA-like"/>
</dbReference>
<feature type="domain" description="HTH marR-type" evidence="1">
    <location>
        <begin position="25"/>
        <end position="156"/>
    </location>
</feature>
<dbReference type="InterPro" id="IPR000835">
    <property type="entry name" value="HTH_MarR-typ"/>
</dbReference>
<keyword evidence="3" id="KW-1185">Reference proteome</keyword>
<dbReference type="GO" id="GO:0003700">
    <property type="term" value="F:DNA-binding transcription factor activity"/>
    <property type="evidence" value="ECO:0007669"/>
    <property type="project" value="InterPro"/>
</dbReference>
<dbReference type="SUPFAM" id="SSF46785">
    <property type="entry name" value="Winged helix' DNA-binding domain"/>
    <property type="match status" value="1"/>
</dbReference>
<comment type="caution">
    <text evidence="2">The sequence shown here is derived from an EMBL/GenBank/DDBJ whole genome shotgun (WGS) entry which is preliminary data.</text>
</comment>